<evidence type="ECO:0000313" key="3">
    <source>
        <dbReference type="Proteomes" id="UP001497516"/>
    </source>
</evidence>
<feature type="region of interest" description="Disordered" evidence="1">
    <location>
        <begin position="22"/>
        <end position="99"/>
    </location>
</feature>
<sequence length="203" mass="22534">MRESTTPQEQLDFIANARRLDPYSNTYNEGWRQHPNFAWSSNTTKPPGFPAPAGGFQQRQPFQARQGSAPQQQPYQPRQGQPFQQPQRQFAEPTAAPAPDNQITKLENILASFMTSTQETVARLDQSIASLEAGQRNQGAILQDLQHQVGILARQNTTRAPGTLPATTISNPCDPHQHQQLDAIFTRSGKPISADPVPARQEE</sequence>
<reference evidence="2 3" key="1">
    <citation type="submission" date="2024-04" db="EMBL/GenBank/DDBJ databases">
        <authorList>
            <person name="Fracassetti M."/>
        </authorList>
    </citation>
    <scope>NUCLEOTIDE SEQUENCE [LARGE SCALE GENOMIC DNA]</scope>
</reference>
<evidence type="ECO:0000313" key="2">
    <source>
        <dbReference type="EMBL" id="CAL1355142.1"/>
    </source>
</evidence>
<name>A0AAV2CGM4_9ROSI</name>
<keyword evidence="3" id="KW-1185">Reference proteome</keyword>
<protein>
    <submittedName>
        <fullName evidence="2">Uncharacterized protein</fullName>
    </submittedName>
</protein>
<organism evidence="2 3">
    <name type="scientific">Linum trigynum</name>
    <dbReference type="NCBI Taxonomy" id="586398"/>
    <lineage>
        <taxon>Eukaryota</taxon>
        <taxon>Viridiplantae</taxon>
        <taxon>Streptophyta</taxon>
        <taxon>Embryophyta</taxon>
        <taxon>Tracheophyta</taxon>
        <taxon>Spermatophyta</taxon>
        <taxon>Magnoliopsida</taxon>
        <taxon>eudicotyledons</taxon>
        <taxon>Gunneridae</taxon>
        <taxon>Pentapetalae</taxon>
        <taxon>rosids</taxon>
        <taxon>fabids</taxon>
        <taxon>Malpighiales</taxon>
        <taxon>Linaceae</taxon>
        <taxon>Linum</taxon>
    </lineage>
</organism>
<dbReference type="EMBL" id="OZ034813">
    <property type="protein sequence ID" value="CAL1355142.1"/>
    <property type="molecule type" value="Genomic_DNA"/>
</dbReference>
<feature type="compositionally biased region" description="Low complexity" evidence="1">
    <location>
        <begin position="70"/>
        <end position="90"/>
    </location>
</feature>
<dbReference type="AlphaFoldDB" id="A0AAV2CGM4"/>
<feature type="compositionally biased region" description="Polar residues" evidence="1">
    <location>
        <begin position="57"/>
        <end position="69"/>
    </location>
</feature>
<gene>
    <name evidence="2" type="ORF">LTRI10_LOCUS2918</name>
</gene>
<dbReference type="Proteomes" id="UP001497516">
    <property type="component" value="Chromosome 1"/>
</dbReference>
<proteinExistence type="predicted"/>
<accession>A0AAV2CGM4</accession>
<evidence type="ECO:0000256" key="1">
    <source>
        <dbReference type="SAM" id="MobiDB-lite"/>
    </source>
</evidence>